<protein>
    <submittedName>
        <fullName evidence="1">Uncharacterized protein</fullName>
    </submittedName>
</protein>
<organism evidence="1 2">
    <name type="scientific">Arctium lappa</name>
    <name type="common">Greater burdock</name>
    <name type="synonym">Lappa major</name>
    <dbReference type="NCBI Taxonomy" id="4217"/>
    <lineage>
        <taxon>Eukaryota</taxon>
        <taxon>Viridiplantae</taxon>
        <taxon>Streptophyta</taxon>
        <taxon>Embryophyta</taxon>
        <taxon>Tracheophyta</taxon>
        <taxon>Spermatophyta</taxon>
        <taxon>Magnoliopsida</taxon>
        <taxon>eudicotyledons</taxon>
        <taxon>Gunneridae</taxon>
        <taxon>Pentapetalae</taxon>
        <taxon>asterids</taxon>
        <taxon>campanulids</taxon>
        <taxon>Asterales</taxon>
        <taxon>Asteraceae</taxon>
        <taxon>Carduoideae</taxon>
        <taxon>Cardueae</taxon>
        <taxon>Arctiinae</taxon>
        <taxon>Arctium</taxon>
    </lineage>
</organism>
<proteinExistence type="predicted"/>
<sequence>MFPTLQICNVRKSKHDVQYRKVQCNEFSRFKYNNQSQNNSSVANMANVANVAVAPTSFENFVKNLNADQYQQFLNICSPNVSDKDQKQFDDNTGISLSIAINSLFHSKLHWVVDMRASSHICSHADAFISMRPIQHTTVTLPNGTRIMVEMFGDVQLNDDILLK</sequence>
<evidence type="ECO:0000313" key="1">
    <source>
        <dbReference type="EMBL" id="KAI3672489.1"/>
    </source>
</evidence>
<name>A0ACB8XQH8_ARCLA</name>
<dbReference type="EMBL" id="CM042061">
    <property type="protein sequence ID" value="KAI3672489.1"/>
    <property type="molecule type" value="Genomic_DNA"/>
</dbReference>
<dbReference type="Proteomes" id="UP001055879">
    <property type="component" value="Linkage Group LG15"/>
</dbReference>
<reference evidence="1 2" key="2">
    <citation type="journal article" date="2022" name="Mol. Ecol. Resour.">
        <title>The genomes of chicory, endive, great burdock and yacon provide insights into Asteraceae paleo-polyploidization history and plant inulin production.</title>
        <authorList>
            <person name="Fan W."/>
            <person name="Wang S."/>
            <person name="Wang H."/>
            <person name="Wang A."/>
            <person name="Jiang F."/>
            <person name="Liu H."/>
            <person name="Zhao H."/>
            <person name="Xu D."/>
            <person name="Zhang Y."/>
        </authorList>
    </citation>
    <scope>NUCLEOTIDE SEQUENCE [LARGE SCALE GENOMIC DNA]</scope>
    <source>
        <strain evidence="2">cv. Niubang</strain>
    </source>
</reference>
<comment type="caution">
    <text evidence="1">The sequence shown here is derived from an EMBL/GenBank/DDBJ whole genome shotgun (WGS) entry which is preliminary data.</text>
</comment>
<accession>A0ACB8XQH8</accession>
<keyword evidence="2" id="KW-1185">Reference proteome</keyword>
<evidence type="ECO:0000313" key="2">
    <source>
        <dbReference type="Proteomes" id="UP001055879"/>
    </source>
</evidence>
<reference evidence="2" key="1">
    <citation type="journal article" date="2022" name="Mol. Ecol. Resour.">
        <title>The genomes of chicory, endive, great burdock and yacon provide insights into Asteraceae palaeo-polyploidization history and plant inulin production.</title>
        <authorList>
            <person name="Fan W."/>
            <person name="Wang S."/>
            <person name="Wang H."/>
            <person name="Wang A."/>
            <person name="Jiang F."/>
            <person name="Liu H."/>
            <person name="Zhao H."/>
            <person name="Xu D."/>
            <person name="Zhang Y."/>
        </authorList>
    </citation>
    <scope>NUCLEOTIDE SEQUENCE [LARGE SCALE GENOMIC DNA]</scope>
    <source>
        <strain evidence="2">cv. Niubang</strain>
    </source>
</reference>
<gene>
    <name evidence="1" type="ORF">L6452_38578</name>
</gene>